<evidence type="ECO:0000313" key="4">
    <source>
        <dbReference type="EMBL" id="SHE53013.1"/>
    </source>
</evidence>
<reference evidence="4 5" key="1">
    <citation type="submission" date="2016-11" db="EMBL/GenBank/DDBJ databases">
        <authorList>
            <person name="Jaros S."/>
            <person name="Januszkiewicz K."/>
            <person name="Wedrychowicz H."/>
        </authorList>
    </citation>
    <scope>NUCLEOTIDE SEQUENCE [LARGE SCALE GENOMIC DNA]</scope>
    <source>
        <strain evidence="4 5">DSM 17459</strain>
    </source>
</reference>
<dbReference type="Proteomes" id="UP000184245">
    <property type="component" value="Unassembled WGS sequence"/>
</dbReference>
<protein>
    <submittedName>
        <fullName evidence="4">Transcriptional regulator, TetR family</fullName>
    </submittedName>
</protein>
<dbReference type="OrthoDB" id="9808476at2"/>
<dbReference type="Gene3D" id="1.10.357.10">
    <property type="entry name" value="Tetracycline Repressor, domain 2"/>
    <property type="match status" value="1"/>
</dbReference>
<proteinExistence type="predicted"/>
<gene>
    <name evidence="4" type="ORF">SAMN02745158_00789</name>
</gene>
<accession>A0A1M4U8X4</accession>
<dbReference type="PANTHER" id="PTHR43479:SF11">
    <property type="entry name" value="ACREF_ENVCD OPERON REPRESSOR-RELATED"/>
    <property type="match status" value="1"/>
</dbReference>
<dbReference type="AlphaFoldDB" id="A0A1M4U8X4"/>
<dbReference type="EMBL" id="FQVI01000002">
    <property type="protein sequence ID" value="SHE53013.1"/>
    <property type="molecule type" value="Genomic_DNA"/>
</dbReference>
<dbReference type="GO" id="GO:0003677">
    <property type="term" value="F:DNA binding"/>
    <property type="evidence" value="ECO:0007669"/>
    <property type="project" value="UniProtKB-UniRule"/>
</dbReference>
<dbReference type="PANTHER" id="PTHR43479">
    <property type="entry name" value="ACREF/ENVCD OPERON REPRESSOR-RELATED"/>
    <property type="match status" value="1"/>
</dbReference>
<feature type="DNA-binding region" description="H-T-H motif" evidence="2">
    <location>
        <begin position="24"/>
        <end position="43"/>
    </location>
</feature>
<dbReference type="SUPFAM" id="SSF46689">
    <property type="entry name" value="Homeodomain-like"/>
    <property type="match status" value="1"/>
</dbReference>
<organism evidence="4 5">
    <name type="scientific">Lactonifactor longoviformis DSM 17459</name>
    <dbReference type="NCBI Taxonomy" id="1122155"/>
    <lineage>
        <taxon>Bacteria</taxon>
        <taxon>Bacillati</taxon>
        <taxon>Bacillota</taxon>
        <taxon>Clostridia</taxon>
        <taxon>Eubacteriales</taxon>
        <taxon>Clostridiaceae</taxon>
        <taxon>Lactonifactor</taxon>
    </lineage>
</organism>
<dbReference type="PROSITE" id="PS50977">
    <property type="entry name" value="HTH_TETR_2"/>
    <property type="match status" value="1"/>
</dbReference>
<dbReference type="InterPro" id="IPR009057">
    <property type="entry name" value="Homeodomain-like_sf"/>
</dbReference>
<sequence>MKTRERIAEEALNLFSRKGYQGTSVKNIAEAVGIRDSSLYKHFRSKEEIFSTIVEEMSHRMEKMSLDLGLPDEKHMETAAKAYGELSVEGLLELSRKIFLFYWKDEFASRFRRMLTIEQYSDKGIYEVYRKIFMVDSITYQTALFQEMMRQRVFREGDPAAMAMNFYAPIYFLLNKYDQMPGAEEEAMEELERHVREFCRIYDCRKG</sequence>
<dbReference type="Pfam" id="PF00440">
    <property type="entry name" value="TetR_N"/>
    <property type="match status" value="1"/>
</dbReference>
<evidence type="ECO:0000313" key="5">
    <source>
        <dbReference type="Proteomes" id="UP000184245"/>
    </source>
</evidence>
<dbReference type="RefSeq" id="WP_072849158.1">
    <property type="nucleotide sequence ID" value="NZ_FQVI01000002.1"/>
</dbReference>
<dbReference type="InterPro" id="IPR050624">
    <property type="entry name" value="HTH-type_Tx_Regulator"/>
</dbReference>
<evidence type="ECO:0000259" key="3">
    <source>
        <dbReference type="PROSITE" id="PS50977"/>
    </source>
</evidence>
<dbReference type="InterPro" id="IPR001647">
    <property type="entry name" value="HTH_TetR"/>
</dbReference>
<evidence type="ECO:0000256" key="2">
    <source>
        <dbReference type="PROSITE-ProRule" id="PRU00335"/>
    </source>
</evidence>
<name>A0A1M4U8X4_9CLOT</name>
<dbReference type="STRING" id="1122155.SAMN02745158_00789"/>
<keyword evidence="1 2" id="KW-0238">DNA-binding</keyword>
<keyword evidence="5" id="KW-1185">Reference proteome</keyword>
<dbReference type="PRINTS" id="PR00455">
    <property type="entry name" value="HTHTETR"/>
</dbReference>
<evidence type="ECO:0000256" key="1">
    <source>
        <dbReference type="ARBA" id="ARBA00023125"/>
    </source>
</evidence>
<feature type="domain" description="HTH tetR-type" evidence="3">
    <location>
        <begin position="1"/>
        <end position="61"/>
    </location>
</feature>